<dbReference type="InterPro" id="IPR007421">
    <property type="entry name" value="Schlafen_AlbA_2_dom"/>
</dbReference>
<dbReference type="STRING" id="29524.SAMN02745171_00505"/>
<dbReference type="InterPro" id="IPR036388">
    <property type="entry name" value="WH-like_DNA-bd_sf"/>
</dbReference>
<dbReference type="InterPro" id="IPR001034">
    <property type="entry name" value="DeoR_HTH"/>
</dbReference>
<dbReference type="InterPro" id="IPR013196">
    <property type="entry name" value="HTH_11"/>
</dbReference>
<dbReference type="EMBL" id="FUXE01000004">
    <property type="protein sequence ID" value="SJZ57448.1"/>
    <property type="molecule type" value="Genomic_DNA"/>
</dbReference>
<feature type="domain" description="HTH deoR-type" evidence="3">
    <location>
        <begin position="443"/>
        <end position="498"/>
    </location>
</feature>
<dbReference type="Gene3D" id="3.30.565.60">
    <property type="match status" value="1"/>
</dbReference>
<dbReference type="PANTHER" id="PTHR30595:SF6">
    <property type="entry name" value="SCHLAFEN ALBA-2 DOMAIN-CONTAINING PROTEIN"/>
    <property type="match status" value="1"/>
</dbReference>
<organism evidence="4 5">
    <name type="scientific">Porphyromonas circumdentaria</name>
    <dbReference type="NCBI Taxonomy" id="29524"/>
    <lineage>
        <taxon>Bacteria</taxon>
        <taxon>Pseudomonadati</taxon>
        <taxon>Bacteroidota</taxon>
        <taxon>Bacteroidia</taxon>
        <taxon>Bacteroidales</taxon>
        <taxon>Porphyromonadaceae</taxon>
        <taxon>Porphyromonas</taxon>
    </lineage>
</organism>
<dbReference type="SUPFAM" id="SSF46785">
    <property type="entry name" value="Winged helix' DNA-binding domain"/>
    <property type="match status" value="1"/>
</dbReference>
<evidence type="ECO:0000313" key="5">
    <source>
        <dbReference type="Proteomes" id="UP000190121"/>
    </source>
</evidence>
<dbReference type="Proteomes" id="UP000190121">
    <property type="component" value="Unassembled WGS sequence"/>
</dbReference>
<evidence type="ECO:0000256" key="1">
    <source>
        <dbReference type="ARBA" id="ARBA00023015"/>
    </source>
</evidence>
<dbReference type="Pfam" id="PF04326">
    <property type="entry name" value="SLFN_AlbA_2"/>
    <property type="match status" value="1"/>
</dbReference>
<keyword evidence="5" id="KW-1185">Reference proteome</keyword>
<keyword evidence="4" id="KW-0067">ATP-binding</keyword>
<accession>A0A1T4LSF3</accession>
<keyword evidence="1" id="KW-0805">Transcription regulation</keyword>
<sequence length="524" mass="59980">MALPINIEDLLNKRKVESNRIEFKEGWNPTKIYQTICAFANDFDNIGGGYILVGVEEENGIAKRPVRGLSVGELDRIQRAMIGYDHKINPYYRPRVSVEEIDGKYILVIWVPSGLDRPYDVMDDVTKRDARSRWYVRSGTSTIEARGEVLVELRDMANRTPFDDRGNSEIAIEDLSPVLIYDYLRKVKSRLVQTFSITSIEKTLEQMDLFVGPLERRYLKNVAAMMFCETPEKFFPYTQVEIVHFPGGAERDPNNMIEVPKIRGSVPTIIGATLNYLRTHIIREQIIKPKDRAESIRFFNYPYQALEEAVVNALYHRDYQVREPVEITIEPHAISILSHSGPDRSISEESIRAGRRLQARRYRNRRLGEFLKELDLSEGRATGIPTIQEELVRNGSPLATFETDIDRTYFLISIPCHPDFVHKSFSQVDVKARIKARIKDKKRKERLFALISLIKQGEISSALEIAKNLSVSSATIWRDLKVLSALGIEIKTKGKWRILATVDEVDDTLDATVATVNDTVDNDM</sequence>
<reference evidence="5" key="1">
    <citation type="submission" date="2017-02" db="EMBL/GenBank/DDBJ databases">
        <authorList>
            <person name="Varghese N."/>
            <person name="Submissions S."/>
        </authorList>
    </citation>
    <scope>NUCLEOTIDE SEQUENCE [LARGE SCALE GENOMIC DNA]</scope>
    <source>
        <strain evidence="5">ATCC 51356</strain>
    </source>
</reference>
<evidence type="ECO:0000313" key="4">
    <source>
        <dbReference type="EMBL" id="SJZ57448.1"/>
    </source>
</evidence>
<dbReference type="Pfam" id="PF08279">
    <property type="entry name" value="HTH_11"/>
    <property type="match status" value="1"/>
</dbReference>
<evidence type="ECO:0000256" key="2">
    <source>
        <dbReference type="ARBA" id="ARBA00023163"/>
    </source>
</evidence>
<name>A0A1T4LSF3_9PORP</name>
<protein>
    <submittedName>
        <fullName evidence="4">ATP-dependent DNA helicase RecG</fullName>
    </submittedName>
</protein>
<dbReference type="GO" id="GO:0004386">
    <property type="term" value="F:helicase activity"/>
    <property type="evidence" value="ECO:0007669"/>
    <property type="project" value="UniProtKB-KW"/>
</dbReference>
<dbReference type="InterPro" id="IPR038461">
    <property type="entry name" value="Schlafen_AlbA_2_dom_sf"/>
</dbReference>
<dbReference type="GO" id="GO:0003700">
    <property type="term" value="F:DNA-binding transcription factor activity"/>
    <property type="evidence" value="ECO:0007669"/>
    <property type="project" value="InterPro"/>
</dbReference>
<keyword evidence="4" id="KW-0378">Hydrolase</keyword>
<dbReference type="PROSITE" id="PS51000">
    <property type="entry name" value="HTH_DEOR_2"/>
    <property type="match status" value="1"/>
</dbReference>
<dbReference type="AlphaFoldDB" id="A0A1T4LSF3"/>
<keyword evidence="2" id="KW-0804">Transcription</keyword>
<dbReference type="Gene3D" id="1.10.10.10">
    <property type="entry name" value="Winged helix-like DNA-binding domain superfamily/Winged helix DNA-binding domain"/>
    <property type="match status" value="1"/>
</dbReference>
<dbReference type="OrthoDB" id="9807907at2"/>
<dbReference type="PANTHER" id="PTHR30595">
    <property type="entry name" value="GLPR-RELATED TRANSCRIPTIONAL REPRESSOR"/>
    <property type="match status" value="1"/>
</dbReference>
<dbReference type="Gene3D" id="3.30.950.30">
    <property type="entry name" value="Schlafen, AAA domain"/>
    <property type="match status" value="1"/>
</dbReference>
<dbReference type="InterPro" id="IPR036390">
    <property type="entry name" value="WH_DNA-bd_sf"/>
</dbReference>
<gene>
    <name evidence="4" type="ORF">SAMN02745171_00505</name>
</gene>
<dbReference type="InterPro" id="IPR038475">
    <property type="entry name" value="RecG_C_sf"/>
</dbReference>
<keyword evidence="4" id="KW-0547">Nucleotide-binding</keyword>
<keyword evidence="4" id="KW-0347">Helicase</keyword>
<dbReference type="RefSeq" id="WP_078736466.1">
    <property type="nucleotide sequence ID" value="NZ_FUXE01000004.1"/>
</dbReference>
<evidence type="ECO:0000259" key="3">
    <source>
        <dbReference type="PROSITE" id="PS51000"/>
    </source>
</evidence>
<proteinExistence type="predicted"/>